<accession>A0A0A8Z846</accession>
<organism evidence="2">
    <name type="scientific">Arundo donax</name>
    <name type="common">Giant reed</name>
    <name type="synonym">Donax arundinaceus</name>
    <dbReference type="NCBI Taxonomy" id="35708"/>
    <lineage>
        <taxon>Eukaryota</taxon>
        <taxon>Viridiplantae</taxon>
        <taxon>Streptophyta</taxon>
        <taxon>Embryophyta</taxon>
        <taxon>Tracheophyta</taxon>
        <taxon>Spermatophyta</taxon>
        <taxon>Magnoliopsida</taxon>
        <taxon>Liliopsida</taxon>
        <taxon>Poales</taxon>
        <taxon>Poaceae</taxon>
        <taxon>PACMAD clade</taxon>
        <taxon>Arundinoideae</taxon>
        <taxon>Arundineae</taxon>
        <taxon>Arundo</taxon>
    </lineage>
</organism>
<dbReference type="AlphaFoldDB" id="A0A0A8Z846"/>
<evidence type="ECO:0000313" key="2">
    <source>
        <dbReference type="EMBL" id="JAD34976.1"/>
    </source>
</evidence>
<proteinExistence type="predicted"/>
<feature type="region of interest" description="Disordered" evidence="1">
    <location>
        <begin position="1"/>
        <end position="25"/>
    </location>
</feature>
<evidence type="ECO:0000256" key="1">
    <source>
        <dbReference type="SAM" id="MobiDB-lite"/>
    </source>
</evidence>
<reference evidence="2" key="2">
    <citation type="journal article" date="2015" name="Data Brief">
        <title>Shoot transcriptome of the giant reed, Arundo donax.</title>
        <authorList>
            <person name="Barrero R.A."/>
            <person name="Guerrero F.D."/>
            <person name="Moolhuijzen P."/>
            <person name="Goolsby J.A."/>
            <person name="Tidwell J."/>
            <person name="Bellgard S.E."/>
            <person name="Bellgard M.I."/>
        </authorList>
    </citation>
    <scope>NUCLEOTIDE SEQUENCE</scope>
    <source>
        <tissue evidence="2">Shoot tissue taken approximately 20 cm above the soil surface</tissue>
    </source>
</reference>
<protein>
    <submittedName>
        <fullName evidence="2">Uncharacterized protein</fullName>
    </submittedName>
</protein>
<reference evidence="2" key="1">
    <citation type="submission" date="2014-09" db="EMBL/GenBank/DDBJ databases">
        <authorList>
            <person name="Magalhaes I.L.F."/>
            <person name="Oliveira U."/>
            <person name="Santos F.R."/>
            <person name="Vidigal T.H.D.A."/>
            <person name="Brescovit A.D."/>
            <person name="Santos A.J."/>
        </authorList>
    </citation>
    <scope>NUCLEOTIDE SEQUENCE</scope>
    <source>
        <tissue evidence="2">Shoot tissue taken approximately 20 cm above the soil surface</tissue>
    </source>
</reference>
<sequence length="25" mass="2846">MGVGNGCRAATGEGEGWRRRRRWRA</sequence>
<name>A0A0A8Z846_ARUDO</name>
<dbReference type="EMBL" id="GBRH01262919">
    <property type="protein sequence ID" value="JAD34976.1"/>
    <property type="molecule type" value="Transcribed_RNA"/>
</dbReference>